<reference evidence="7" key="1">
    <citation type="journal article" date="2023" name="Commun. Biol.">
        <title>Genome analysis of Parmales, the sister group of diatoms, reveals the evolutionary specialization of diatoms from phago-mixotrophs to photoautotrophs.</title>
        <authorList>
            <person name="Ban H."/>
            <person name="Sato S."/>
            <person name="Yoshikawa S."/>
            <person name="Yamada K."/>
            <person name="Nakamura Y."/>
            <person name="Ichinomiya M."/>
            <person name="Sato N."/>
            <person name="Blanc-Mathieu R."/>
            <person name="Endo H."/>
            <person name="Kuwata A."/>
            <person name="Ogata H."/>
        </authorList>
    </citation>
    <scope>NUCLEOTIDE SEQUENCE [LARGE SCALE GENOMIC DNA]</scope>
</reference>
<dbReference type="AlphaFoldDB" id="A0A9W7AIM8"/>
<evidence type="ECO:0000313" key="7">
    <source>
        <dbReference type="Proteomes" id="UP001162640"/>
    </source>
</evidence>
<proteinExistence type="predicted"/>
<dbReference type="InterPro" id="IPR036249">
    <property type="entry name" value="Thioredoxin-like_sf"/>
</dbReference>
<protein>
    <recommendedName>
        <fullName evidence="5">Thioredoxin domain-containing protein</fullName>
    </recommendedName>
</protein>
<sequence length="212" mass="23615">MAVGTIDATSNRKLADKFSVKGFPTLFFHRNGVTTPYKGSRSKGALKDFAERMAGPPVSEVKSMDTFVSGRGVAFVLKGEENDDLEKEFFKVASDMQATEQFGRFKSKGAAQVCLVEKSEEPYCVDASSKKEFEEFVKQNNYNVVTELSAETFQKMVNIPDMKLAVGVVKPASDNDGTTKVVEEMRGLGRALRQDEELKVRMNDVKRINCER</sequence>
<feature type="domain" description="Thioredoxin" evidence="5">
    <location>
        <begin position="3"/>
        <end position="51"/>
    </location>
</feature>
<dbReference type="PANTHER" id="PTHR46426">
    <property type="entry name" value="PROTEIN DISULFIDE-ISOMERASE TMX3"/>
    <property type="match status" value="1"/>
</dbReference>
<dbReference type="CDD" id="cd02961">
    <property type="entry name" value="PDI_a_family"/>
    <property type="match status" value="1"/>
</dbReference>
<evidence type="ECO:0000313" key="6">
    <source>
        <dbReference type="EMBL" id="GMH72479.1"/>
    </source>
</evidence>
<dbReference type="EMBL" id="BLQM01000176">
    <property type="protein sequence ID" value="GMH72479.1"/>
    <property type="molecule type" value="Genomic_DNA"/>
</dbReference>
<dbReference type="GO" id="GO:0016020">
    <property type="term" value="C:membrane"/>
    <property type="evidence" value="ECO:0007669"/>
    <property type="project" value="UniProtKB-SubCell"/>
</dbReference>
<dbReference type="SUPFAM" id="SSF52833">
    <property type="entry name" value="Thioredoxin-like"/>
    <property type="match status" value="1"/>
</dbReference>
<dbReference type="Pfam" id="PF00085">
    <property type="entry name" value="Thioredoxin"/>
    <property type="match status" value="1"/>
</dbReference>
<evidence type="ECO:0000256" key="2">
    <source>
        <dbReference type="ARBA" id="ARBA00022692"/>
    </source>
</evidence>
<organism evidence="6 7">
    <name type="scientific">Triparma laevis f. inornata</name>
    <dbReference type="NCBI Taxonomy" id="1714386"/>
    <lineage>
        <taxon>Eukaryota</taxon>
        <taxon>Sar</taxon>
        <taxon>Stramenopiles</taxon>
        <taxon>Ochrophyta</taxon>
        <taxon>Bolidophyceae</taxon>
        <taxon>Parmales</taxon>
        <taxon>Triparmaceae</taxon>
        <taxon>Triparma</taxon>
    </lineage>
</organism>
<comment type="caution">
    <text evidence="6">The sequence shown here is derived from an EMBL/GenBank/DDBJ whole genome shotgun (WGS) entry which is preliminary data.</text>
</comment>
<gene>
    <name evidence="6" type="ORF">TL16_g05925</name>
</gene>
<dbReference type="InterPro" id="IPR052250">
    <property type="entry name" value="PDI_TMX3"/>
</dbReference>
<evidence type="ECO:0000259" key="5">
    <source>
        <dbReference type="Pfam" id="PF00085"/>
    </source>
</evidence>
<name>A0A9W7AIM8_9STRA</name>
<keyword evidence="3" id="KW-1133">Transmembrane helix</keyword>
<dbReference type="Proteomes" id="UP001162640">
    <property type="component" value="Unassembled WGS sequence"/>
</dbReference>
<evidence type="ECO:0000256" key="4">
    <source>
        <dbReference type="ARBA" id="ARBA00023136"/>
    </source>
</evidence>
<dbReference type="InterPro" id="IPR013766">
    <property type="entry name" value="Thioredoxin_domain"/>
</dbReference>
<dbReference type="Gene3D" id="3.40.30.10">
    <property type="entry name" value="Glutaredoxin"/>
    <property type="match status" value="1"/>
</dbReference>
<accession>A0A9W7AIM8</accession>
<evidence type="ECO:0000256" key="1">
    <source>
        <dbReference type="ARBA" id="ARBA00004167"/>
    </source>
</evidence>
<dbReference type="GO" id="GO:0005783">
    <property type="term" value="C:endoplasmic reticulum"/>
    <property type="evidence" value="ECO:0007669"/>
    <property type="project" value="TreeGrafter"/>
</dbReference>
<keyword evidence="2" id="KW-0812">Transmembrane</keyword>
<keyword evidence="4" id="KW-0472">Membrane</keyword>
<evidence type="ECO:0000256" key="3">
    <source>
        <dbReference type="ARBA" id="ARBA00022989"/>
    </source>
</evidence>
<comment type="subcellular location">
    <subcellularLocation>
        <location evidence="1">Membrane</location>
        <topology evidence="1">Single-pass membrane protein</topology>
    </subcellularLocation>
</comment>
<dbReference type="PANTHER" id="PTHR46426:SF1">
    <property type="entry name" value="PROTEIN DISULFIDE-ISOMERASE TMX3"/>
    <property type="match status" value="1"/>
</dbReference>